<organism evidence="1">
    <name type="scientific">Candidatus Caldatribacterium californiense</name>
    <dbReference type="NCBI Taxonomy" id="1454726"/>
    <lineage>
        <taxon>Bacteria</taxon>
        <taxon>Pseudomonadati</taxon>
        <taxon>Atribacterota</taxon>
        <taxon>Atribacteria</taxon>
        <taxon>Atribacterales</taxon>
        <taxon>Candidatus Caldatribacteriaceae</taxon>
        <taxon>Candidatus Caldatribacterium</taxon>
    </lineage>
</organism>
<dbReference type="SUPFAM" id="SSF55021">
    <property type="entry name" value="ACT-like"/>
    <property type="match status" value="1"/>
</dbReference>
<reference evidence="1" key="1">
    <citation type="journal article" date="2020" name="mSystems">
        <title>Genome- and Community-Level Interaction Insights into Carbon Utilization and Element Cycling Functions of Hydrothermarchaeota in Hydrothermal Sediment.</title>
        <authorList>
            <person name="Zhou Z."/>
            <person name="Liu Y."/>
            <person name="Xu W."/>
            <person name="Pan J."/>
            <person name="Luo Z.H."/>
            <person name="Li M."/>
        </authorList>
    </citation>
    <scope>NUCLEOTIDE SEQUENCE [LARGE SCALE GENOMIC DNA]</scope>
    <source>
        <strain evidence="1">SpSt-747</strain>
    </source>
</reference>
<gene>
    <name evidence="1" type="ORF">ENV30_05795</name>
</gene>
<proteinExistence type="predicted"/>
<dbReference type="AlphaFoldDB" id="A0A7V3YGR1"/>
<dbReference type="Gene3D" id="3.30.70.1150">
    <property type="entry name" value="ACT-like. Chain A, domain 2"/>
    <property type="match status" value="1"/>
</dbReference>
<accession>A0A7V3YGR1</accession>
<comment type="caution">
    <text evidence="1">The sequence shown here is derived from an EMBL/GenBank/DDBJ whole genome shotgun (WGS) entry which is preliminary data.</text>
</comment>
<evidence type="ECO:0000313" key="1">
    <source>
        <dbReference type="EMBL" id="HGI30804.1"/>
    </source>
</evidence>
<dbReference type="EMBL" id="DTFV01000083">
    <property type="protein sequence ID" value="HGI30804.1"/>
    <property type="molecule type" value="Genomic_DNA"/>
</dbReference>
<dbReference type="InterPro" id="IPR045865">
    <property type="entry name" value="ACT-like_dom_sf"/>
</dbReference>
<dbReference type="InterPro" id="IPR027271">
    <property type="entry name" value="Acetolactate_synth/TF_NikR_C"/>
</dbReference>
<protein>
    <submittedName>
        <fullName evidence="1">CopG family transcriptional regulator</fullName>
    </submittedName>
</protein>
<name>A0A7V3YGR1_9BACT</name>
<dbReference type="NCBIfam" id="TIGR03959">
    <property type="entry name" value="hyd_TM1266"/>
    <property type="match status" value="1"/>
</dbReference>
<dbReference type="InterPro" id="IPR023860">
    <property type="entry name" value="FeFe-hyd_TM1266"/>
</dbReference>
<dbReference type="Pfam" id="PF21699">
    <property type="entry name" value="TM1266-like"/>
    <property type="match status" value="1"/>
</dbReference>
<sequence>MCALPGEKKNRVGVIGIIITDREKQAERVNEILGEFGDIIVGRMGIPYRERNISVIALIVDGDTDILGALTGRLGSIPGVQVKSALVSTE</sequence>